<proteinExistence type="predicted"/>
<gene>
    <name evidence="1" type="ORF">WMSIL1_LOCUS12486</name>
</gene>
<sequence length="112" mass="12947">MNVWVYKPNVIHRLIFGSRIKYLSEGLIKRIIYPKLHTGVEPFEETIIITKSSSVHYSFSSEFYAYTVTKSELFSIAPGVKTSSKFIDEVWLESVLVVKLNSWLNQEMNNSP</sequence>
<dbReference type="AlphaFoldDB" id="A0A564Z4E0"/>
<name>A0A564Z4E0_HYMDI</name>
<dbReference type="EMBL" id="CABIJS010000643">
    <property type="protein sequence ID" value="VUZ54381.1"/>
    <property type="molecule type" value="Genomic_DNA"/>
</dbReference>
<dbReference type="Proteomes" id="UP000321570">
    <property type="component" value="Unassembled WGS sequence"/>
</dbReference>
<protein>
    <submittedName>
        <fullName evidence="1">Uncharacterized protein</fullName>
    </submittedName>
</protein>
<accession>A0A564Z4E0</accession>
<reference evidence="1 2" key="1">
    <citation type="submission" date="2019-07" db="EMBL/GenBank/DDBJ databases">
        <authorList>
            <person name="Jastrzebski P J."/>
            <person name="Paukszto L."/>
            <person name="Jastrzebski P J."/>
        </authorList>
    </citation>
    <scope>NUCLEOTIDE SEQUENCE [LARGE SCALE GENOMIC DNA]</scope>
    <source>
        <strain evidence="1 2">WMS-il1</strain>
    </source>
</reference>
<evidence type="ECO:0000313" key="2">
    <source>
        <dbReference type="Proteomes" id="UP000321570"/>
    </source>
</evidence>
<evidence type="ECO:0000313" key="1">
    <source>
        <dbReference type="EMBL" id="VUZ54381.1"/>
    </source>
</evidence>
<feature type="non-terminal residue" evidence="1">
    <location>
        <position position="112"/>
    </location>
</feature>
<keyword evidence="2" id="KW-1185">Reference proteome</keyword>
<organism evidence="1 2">
    <name type="scientific">Hymenolepis diminuta</name>
    <name type="common">Rat tapeworm</name>
    <dbReference type="NCBI Taxonomy" id="6216"/>
    <lineage>
        <taxon>Eukaryota</taxon>
        <taxon>Metazoa</taxon>
        <taxon>Spiralia</taxon>
        <taxon>Lophotrochozoa</taxon>
        <taxon>Platyhelminthes</taxon>
        <taxon>Cestoda</taxon>
        <taxon>Eucestoda</taxon>
        <taxon>Cyclophyllidea</taxon>
        <taxon>Hymenolepididae</taxon>
        <taxon>Hymenolepis</taxon>
    </lineage>
</organism>